<organism evidence="5 6">
    <name type="scientific">Perkinsus olseni</name>
    <name type="common">Perkinsus atlanticus</name>
    <dbReference type="NCBI Taxonomy" id="32597"/>
    <lineage>
        <taxon>Eukaryota</taxon>
        <taxon>Sar</taxon>
        <taxon>Alveolata</taxon>
        <taxon>Perkinsozoa</taxon>
        <taxon>Perkinsea</taxon>
        <taxon>Perkinsida</taxon>
        <taxon>Perkinsidae</taxon>
        <taxon>Perkinsus</taxon>
    </lineage>
</organism>
<reference evidence="5 6" key="1">
    <citation type="submission" date="2020-04" db="EMBL/GenBank/DDBJ databases">
        <title>Perkinsus olseni comparative genomics.</title>
        <authorList>
            <person name="Bogema D.R."/>
        </authorList>
    </citation>
    <scope>NUCLEOTIDE SEQUENCE [LARGE SCALE GENOMIC DNA]</scope>
    <source>
        <strain evidence="5">ATCC PRA-205</strain>
    </source>
</reference>
<dbReference type="InterPro" id="IPR009060">
    <property type="entry name" value="UBA-like_sf"/>
</dbReference>
<feature type="region of interest" description="Disordered" evidence="2">
    <location>
        <begin position="594"/>
        <end position="634"/>
    </location>
</feature>
<dbReference type="PROSITE" id="PS50076">
    <property type="entry name" value="DNAJ_2"/>
    <property type="match status" value="1"/>
</dbReference>
<dbReference type="CDD" id="cd06257">
    <property type="entry name" value="DnaJ"/>
    <property type="match status" value="1"/>
</dbReference>
<dbReference type="SUPFAM" id="SSF46934">
    <property type="entry name" value="UBA-like"/>
    <property type="match status" value="1"/>
</dbReference>
<dbReference type="InterPro" id="IPR036869">
    <property type="entry name" value="J_dom_sf"/>
</dbReference>
<dbReference type="EMBL" id="JABANM010009031">
    <property type="protein sequence ID" value="KAF4741602.1"/>
    <property type="molecule type" value="Genomic_DNA"/>
</dbReference>
<accession>A0A7J6TA14</accession>
<feature type="region of interest" description="Disordered" evidence="2">
    <location>
        <begin position="485"/>
        <end position="519"/>
    </location>
</feature>
<evidence type="ECO:0000313" key="6">
    <source>
        <dbReference type="Proteomes" id="UP000574390"/>
    </source>
</evidence>
<dbReference type="InterPro" id="IPR018253">
    <property type="entry name" value="DnaJ_domain_CS"/>
</dbReference>
<feature type="chain" id="PRO_5029675589" evidence="3">
    <location>
        <begin position="20"/>
        <end position="889"/>
    </location>
</feature>
<evidence type="ECO:0000256" key="1">
    <source>
        <dbReference type="ARBA" id="ARBA00023186"/>
    </source>
</evidence>
<feature type="compositionally biased region" description="Polar residues" evidence="2">
    <location>
        <begin position="827"/>
        <end position="836"/>
    </location>
</feature>
<dbReference type="SMART" id="SM00271">
    <property type="entry name" value="DnaJ"/>
    <property type="match status" value="1"/>
</dbReference>
<dbReference type="SUPFAM" id="SSF46565">
    <property type="entry name" value="Chaperone J-domain"/>
    <property type="match status" value="1"/>
</dbReference>
<dbReference type="PANTHER" id="PTHR44145">
    <property type="entry name" value="DNAJ HOMOLOG SUBFAMILY A MEMBER 3, MITOCHONDRIAL"/>
    <property type="match status" value="1"/>
</dbReference>
<evidence type="ECO:0000313" key="5">
    <source>
        <dbReference type="EMBL" id="KAF4741602.1"/>
    </source>
</evidence>
<dbReference type="Gene3D" id="1.20.1270.60">
    <property type="entry name" value="Arfaptin homology (AH) domain/BAR domain"/>
    <property type="match status" value="1"/>
</dbReference>
<dbReference type="Pfam" id="PF00226">
    <property type="entry name" value="DnaJ"/>
    <property type="match status" value="1"/>
</dbReference>
<dbReference type="Proteomes" id="UP000574390">
    <property type="component" value="Unassembled WGS sequence"/>
</dbReference>
<feature type="compositionally biased region" description="Basic residues" evidence="2">
    <location>
        <begin position="670"/>
        <end position="680"/>
    </location>
</feature>
<feature type="compositionally biased region" description="Basic and acidic residues" evidence="2">
    <location>
        <begin position="656"/>
        <end position="669"/>
    </location>
</feature>
<sequence>MAITRVIFALLLGLSSSISQLFVSAGAAENNFDPAVDYYRVLGVDERASAADIKHSYKNLARKYHPDVSSEPDATSHFAEINEAYEVLGNERTRSDYDAVRAFGKPQYAQFGDAYREGRGGAGRPKRYTYVYRYQSPDEYYEFDPRDLYDFYASNERGRRSGNYYRNSDFHHAGNHNALKFYDVVKSKLLDLLTPMCILFIELLCIASLTLSVMEESLASLKNELNLLKERYVFGESVDPVFEGTVRQFLQFDNTLQVAWPSAALPSTVSFVQEIYRSVDVYIRSIENLCAGIMQLSESMVNGMGKMEDPLIASDTLKMREAANGIGRADAPHSSLAKFKRDIDYNVVNPIRLHLINNRSLKGSLELRRRKLLEFTTADKALDDCKSKRLRPGDRKYDDCKAARDLSRREFLEIDRQVFEWLYTLEEYKGDVLDSALQTLKYLQYEFFASSAHAVANVLPTRMEFRPMVEMTPQFLERQIQLSMEEEDLEESDKSSDENSSSENELRGIGGGRHGPLSNFSDRLLEKMQKDGLAPASEPAIAVDPLSLCSLMSQGKYIPEAPSSFEEASARKALRHCHNDTQAALDYLIGRQHESMGRAGQRPSSQGDIDEDDEGVPHTEVRMPTTTKRIEKLKETKRRVIEKREERKRIKDEVDRAMKERRKAKEDRDRRRRRRHRRRKAQDVEHSESRSDASGTQSSHRGKVQFSDRSRSSSSSVDVNTRRSGGSDHDRSSSSAGTERVTINDVTASADLLEMREPTLEGSSAVRRTPPTPDHHNSSAHDLLQLGDSGYNDTQKDTTSVSLVASGPCDMDSFNEEPVSFDPLAPSANSVGTGSVHTIGGSVDAAQDRSGRTPLPLLTGDEASVAVAKARQKVPEVSSSSSDESDRLS</sequence>
<dbReference type="PANTHER" id="PTHR44145:SF3">
    <property type="entry name" value="DNAJ HOMOLOG SUBFAMILY A MEMBER 3, MITOCHONDRIAL"/>
    <property type="match status" value="1"/>
</dbReference>
<dbReference type="AlphaFoldDB" id="A0A7J6TA14"/>
<dbReference type="CDD" id="cd14291">
    <property type="entry name" value="UBA1_NUB1_like"/>
    <property type="match status" value="1"/>
</dbReference>
<gene>
    <name evidence="5" type="primary">DNAJC24</name>
    <name evidence="5" type="ORF">FOZ62_031776</name>
</gene>
<evidence type="ECO:0000256" key="2">
    <source>
        <dbReference type="SAM" id="MobiDB-lite"/>
    </source>
</evidence>
<feature type="domain" description="J" evidence="4">
    <location>
        <begin position="37"/>
        <end position="101"/>
    </location>
</feature>
<name>A0A7J6TA14_PEROL</name>
<dbReference type="PROSITE" id="PS00636">
    <property type="entry name" value="DNAJ_1"/>
    <property type="match status" value="1"/>
</dbReference>
<comment type="caution">
    <text evidence="5">The sequence shown here is derived from an EMBL/GenBank/DDBJ whole genome shotgun (WGS) entry which is preliminary data.</text>
</comment>
<feature type="compositionally biased region" description="Basic and acidic residues" evidence="2">
    <location>
        <begin position="681"/>
        <end position="691"/>
    </location>
</feature>
<dbReference type="InterPro" id="IPR027267">
    <property type="entry name" value="AH/BAR_dom_sf"/>
</dbReference>
<dbReference type="PRINTS" id="PR00625">
    <property type="entry name" value="JDOMAIN"/>
</dbReference>
<dbReference type="InterPro" id="IPR001623">
    <property type="entry name" value="DnaJ_domain"/>
</dbReference>
<dbReference type="Gene3D" id="1.10.287.110">
    <property type="entry name" value="DnaJ domain"/>
    <property type="match status" value="1"/>
</dbReference>
<proteinExistence type="predicted"/>
<protein>
    <submittedName>
        <fullName evidence="5">DnaJ sub C member 24</fullName>
    </submittedName>
</protein>
<keyword evidence="1" id="KW-0143">Chaperone</keyword>
<feature type="region of interest" description="Disordered" evidence="2">
    <location>
        <begin position="656"/>
        <end position="799"/>
    </location>
</feature>
<feature type="compositionally biased region" description="Low complexity" evidence="2">
    <location>
        <begin position="712"/>
        <end position="724"/>
    </location>
</feature>
<feature type="region of interest" description="Disordered" evidence="2">
    <location>
        <begin position="814"/>
        <end position="889"/>
    </location>
</feature>
<dbReference type="Gene3D" id="1.10.8.10">
    <property type="entry name" value="DNA helicase RuvA subunit, C-terminal domain"/>
    <property type="match status" value="1"/>
</dbReference>
<keyword evidence="3" id="KW-0732">Signal</keyword>
<evidence type="ECO:0000256" key="3">
    <source>
        <dbReference type="SAM" id="SignalP"/>
    </source>
</evidence>
<feature type="signal peptide" evidence="3">
    <location>
        <begin position="1"/>
        <end position="19"/>
    </location>
</feature>
<evidence type="ECO:0000259" key="4">
    <source>
        <dbReference type="PROSITE" id="PS50076"/>
    </source>
</evidence>
<dbReference type="InterPro" id="IPR051938">
    <property type="entry name" value="Apopto_cytoskel_mod"/>
</dbReference>
<dbReference type="SUPFAM" id="SSF103657">
    <property type="entry name" value="BAR/IMD domain-like"/>
    <property type="match status" value="1"/>
</dbReference>